<feature type="compositionally biased region" description="Low complexity" evidence="1">
    <location>
        <begin position="145"/>
        <end position="164"/>
    </location>
</feature>
<evidence type="ECO:0000256" key="2">
    <source>
        <dbReference type="SAM" id="Phobius"/>
    </source>
</evidence>
<keyword evidence="2" id="KW-0472">Membrane</keyword>
<evidence type="ECO:0000313" key="4">
    <source>
        <dbReference type="Proteomes" id="UP001295740"/>
    </source>
</evidence>
<proteinExistence type="predicted"/>
<dbReference type="AlphaFoldDB" id="A0AAI8VKJ6"/>
<feature type="transmembrane region" description="Helical" evidence="2">
    <location>
        <begin position="272"/>
        <end position="294"/>
    </location>
</feature>
<keyword evidence="2" id="KW-0812">Transmembrane</keyword>
<feature type="region of interest" description="Disordered" evidence="1">
    <location>
        <begin position="139"/>
        <end position="168"/>
    </location>
</feature>
<keyword evidence="4" id="KW-1185">Reference proteome</keyword>
<keyword evidence="2" id="KW-1133">Transmembrane helix</keyword>
<evidence type="ECO:0000313" key="3">
    <source>
        <dbReference type="EMBL" id="CAJ2506252.1"/>
    </source>
</evidence>
<feature type="region of interest" description="Disordered" evidence="1">
    <location>
        <begin position="189"/>
        <end position="234"/>
    </location>
</feature>
<feature type="compositionally biased region" description="Low complexity" evidence="1">
    <location>
        <begin position="190"/>
        <end position="225"/>
    </location>
</feature>
<dbReference type="EMBL" id="CAUWAG010000008">
    <property type="protein sequence ID" value="CAJ2506252.1"/>
    <property type="molecule type" value="Genomic_DNA"/>
</dbReference>
<dbReference type="Proteomes" id="UP001295740">
    <property type="component" value="Unassembled WGS sequence"/>
</dbReference>
<organism evidence="3 4">
    <name type="scientific">Anthostomella pinea</name>
    <dbReference type="NCBI Taxonomy" id="933095"/>
    <lineage>
        <taxon>Eukaryota</taxon>
        <taxon>Fungi</taxon>
        <taxon>Dikarya</taxon>
        <taxon>Ascomycota</taxon>
        <taxon>Pezizomycotina</taxon>
        <taxon>Sordariomycetes</taxon>
        <taxon>Xylariomycetidae</taxon>
        <taxon>Xylariales</taxon>
        <taxon>Xylariaceae</taxon>
        <taxon>Anthostomella</taxon>
    </lineage>
</organism>
<comment type="caution">
    <text evidence="3">The sequence shown here is derived from an EMBL/GenBank/DDBJ whole genome shotgun (WGS) entry which is preliminary data.</text>
</comment>
<protein>
    <submittedName>
        <fullName evidence="3">Uu.00g003820.m01.CDS01</fullName>
    </submittedName>
</protein>
<reference evidence="3" key="1">
    <citation type="submission" date="2023-10" db="EMBL/GenBank/DDBJ databases">
        <authorList>
            <person name="Hackl T."/>
        </authorList>
    </citation>
    <scope>NUCLEOTIDE SEQUENCE</scope>
</reference>
<name>A0AAI8VKJ6_9PEZI</name>
<gene>
    <name evidence="3" type="ORF">KHLLAP_LOCUS6720</name>
</gene>
<evidence type="ECO:0000256" key="1">
    <source>
        <dbReference type="SAM" id="MobiDB-lite"/>
    </source>
</evidence>
<sequence length="307" mass="33134">MSPTRTPMSPYRPVTNKTTTIDQLASELENEAIMLPTVERLTGPFSYSSTSSSPYGSLSSSNTTIDQLDSELERAARMMHAAATATAQLPTSLSAYFYSSSSPSSPYGSSSPSTNETITDDPLALSIERAQMMMNAIGTTQQPTSPSSYSSSPSSSPYGSSSPSRNETITDDLLDAQIKRANMIMNAIGTTQQPTSPSSYSFSSYSSPHESSPSSTTTCTTTTPPRNKPSRLSSYGLIRDPEKEPLLLPFPVTYGGPRHPEEHEVRESAMSWCCWFLVVFLLGLMSYASVLVWAPGLPFPQGHIMGN</sequence>
<accession>A0AAI8VKJ6</accession>